<dbReference type="EMBL" id="CP115174">
    <property type="protein sequence ID" value="WBO23935.1"/>
    <property type="molecule type" value="Genomic_DNA"/>
</dbReference>
<gene>
    <name evidence="2" type="ORF">PBT88_07450</name>
</gene>
<dbReference type="Pfam" id="PF05521">
    <property type="entry name" value="Phage_HCP"/>
    <property type="match status" value="1"/>
</dbReference>
<evidence type="ECO:0000256" key="1">
    <source>
        <dbReference type="SAM" id="MobiDB-lite"/>
    </source>
</evidence>
<dbReference type="InterPro" id="IPR038666">
    <property type="entry name" value="SSP1_head-tail_sf"/>
</dbReference>
<keyword evidence="3" id="KW-1185">Reference proteome</keyword>
<reference evidence="2 3" key="1">
    <citation type="submission" date="2022-12" db="EMBL/GenBank/DDBJ databases">
        <title>Sphingomonas abieness sp. nov., an endophytic bacterium isolated from Abies koreana.</title>
        <authorList>
            <person name="Jiang L."/>
            <person name="Lee J."/>
        </authorList>
    </citation>
    <scope>NUCLEOTIDE SEQUENCE [LARGE SCALE GENOMIC DNA]</scope>
    <source>
        <strain evidence="3">PAMB 00755</strain>
    </source>
</reference>
<protein>
    <submittedName>
        <fullName evidence="2">Phage head closure protein</fullName>
    </submittedName>
</protein>
<accession>A0ABY7NQX2</accession>
<proteinExistence type="predicted"/>
<sequence>MGLSAGRLRHRIEVWRKQKVDDGLGGRKVDWVKVSTRWAEVTSQNGREVLLSQAVQGVQFFRITVRFGSGIRDTDQLRYRGTALNVRSVVDPDGMRESQIVQADTESVEALPDG</sequence>
<organism evidence="2 3">
    <name type="scientific">Sphingomonas abietis</name>
    <dbReference type="NCBI Taxonomy" id="3012344"/>
    <lineage>
        <taxon>Bacteria</taxon>
        <taxon>Pseudomonadati</taxon>
        <taxon>Pseudomonadota</taxon>
        <taxon>Alphaproteobacteria</taxon>
        <taxon>Sphingomonadales</taxon>
        <taxon>Sphingomonadaceae</taxon>
        <taxon>Sphingomonas</taxon>
    </lineage>
</organism>
<dbReference type="NCBIfam" id="TIGR01563">
    <property type="entry name" value="gp16_SPP1"/>
    <property type="match status" value="1"/>
</dbReference>
<feature type="region of interest" description="Disordered" evidence="1">
    <location>
        <begin position="95"/>
        <end position="114"/>
    </location>
</feature>
<dbReference type="RefSeq" id="WP_270078564.1">
    <property type="nucleotide sequence ID" value="NZ_CP115174.1"/>
</dbReference>
<name>A0ABY7NQX2_9SPHN</name>
<dbReference type="Gene3D" id="2.40.10.270">
    <property type="entry name" value="Bacteriophage SPP1 head-tail adaptor protein"/>
    <property type="match status" value="1"/>
</dbReference>
<dbReference type="InterPro" id="IPR008767">
    <property type="entry name" value="Phage_SPP1_head-tail_adaptor"/>
</dbReference>
<evidence type="ECO:0000313" key="2">
    <source>
        <dbReference type="EMBL" id="WBO23935.1"/>
    </source>
</evidence>
<evidence type="ECO:0000313" key="3">
    <source>
        <dbReference type="Proteomes" id="UP001210865"/>
    </source>
</evidence>
<dbReference type="Proteomes" id="UP001210865">
    <property type="component" value="Chromosome"/>
</dbReference>